<evidence type="ECO:0000313" key="2">
    <source>
        <dbReference type="Proteomes" id="UP000091820"/>
    </source>
</evidence>
<keyword evidence="2" id="KW-1185">Reference proteome</keyword>
<dbReference type="VEuPathDB" id="VectorBase:GBRI037147"/>
<proteinExistence type="predicted"/>
<dbReference type="PROSITE" id="PS51257">
    <property type="entry name" value="PROKAR_LIPOPROTEIN"/>
    <property type="match status" value="1"/>
</dbReference>
<evidence type="ECO:0000313" key="1">
    <source>
        <dbReference type="EnsemblMetazoa" id="GBRI037147-PA"/>
    </source>
</evidence>
<name>A0A1A9WYC4_9MUSC</name>
<accession>A0A1A9WYC4</accession>
<protein>
    <submittedName>
        <fullName evidence="1">Uncharacterized protein</fullName>
    </submittedName>
</protein>
<sequence length="109" mass="12750">MEFKKYHFKILKLTHSPQTQYNQSIISCIPHWSKSLPQPVETLMNFNANDGMVLHSVPLNDLKTRDPKRSLIVGKLRRRRTRTGGMCMNFLRVGREQGPQYSRSTRFDS</sequence>
<reference evidence="2" key="1">
    <citation type="submission" date="2014-03" db="EMBL/GenBank/DDBJ databases">
        <authorList>
            <person name="Aksoy S."/>
            <person name="Warren W."/>
            <person name="Wilson R.K."/>
        </authorList>
    </citation>
    <scope>NUCLEOTIDE SEQUENCE [LARGE SCALE GENOMIC DNA]</scope>
    <source>
        <strain evidence="2">IAEA</strain>
    </source>
</reference>
<dbReference type="AlphaFoldDB" id="A0A1A9WYC4"/>
<dbReference type="EnsemblMetazoa" id="GBRI037147-RA">
    <property type="protein sequence ID" value="GBRI037147-PA"/>
    <property type="gene ID" value="GBRI037147"/>
</dbReference>
<organism evidence="1 2">
    <name type="scientific">Glossina brevipalpis</name>
    <dbReference type="NCBI Taxonomy" id="37001"/>
    <lineage>
        <taxon>Eukaryota</taxon>
        <taxon>Metazoa</taxon>
        <taxon>Ecdysozoa</taxon>
        <taxon>Arthropoda</taxon>
        <taxon>Hexapoda</taxon>
        <taxon>Insecta</taxon>
        <taxon>Pterygota</taxon>
        <taxon>Neoptera</taxon>
        <taxon>Endopterygota</taxon>
        <taxon>Diptera</taxon>
        <taxon>Brachycera</taxon>
        <taxon>Muscomorpha</taxon>
        <taxon>Hippoboscoidea</taxon>
        <taxon>Glossinidae</taxon>
        <taxon>Glossina</taxon>
    </lineage>
</organism>
<reference evidence="1" key="2">
    <citation type="submission" date="2020-05" db="UniProtKB">
        <authorList>
            <consortium name="EnsemblMetazoa"/>
        </authorList>
    </citation>
    <scope>IDENTIFICATION</scope>
    <source>
        <strain evidence="1">IAEA</strain>
    </source>
</reference>
<dbReference type="Proteomes" id="UP000091820">
    <property type="component" value="Unassembled WGS sequence"/>
</dbReference>